<sequence length="488" mass="55463">MSFSFSSGNNLFKTLLIISALLIYLIFIFLPNQHPNCSASDFFSPFKTKTCFVSPTITTTNSSQETNSPTNLSHLGFGLLGSEKAWHNRKAYIESWWRPNATRGLLYLDKNPTGDDILPWSTASPPYRVSNDDLITGFLGEIKPRDPVMIRMVYAIMEVFRELDNENLRWLVMGDDDSVFFVDNIVDVLAQYDHTKYYYIGGQSEFIMSNYWYSFNQGFGGAGFMLSYPLAKALANDMENCLRRNAGLNSADLITMVCIADIGVNLSPLKGIHQIDLRGDISGFLSSHPKFPLISLHHLDKVDPIFPNMDRFESTRHLMKAAVVDQSRMLQQTICHHRQTNWSFSISWGYSAHIYEKIMPRSYLQNPIETFEPWSSTPRPPPQYMFNTRLPSNDSCEAPHVFFFKKVKKAPAGILTTYSRAAPRGLPPCWISGGKHSAEVVSEIRVLNPATRRKEMDRCECCDIIRVHGAKAELKFRSASLMRSLLDQ</sequence>
<protein>
    <submittedName>
        <fullName evidence="2">Uncharacterized protein</fullName>
    </submittedName>
</protein>
<comment type="caution">
    <text evidence="2">The sequence shown here is derived from an EMBL/GenBank/DDBJ whole genome shotgun (WGS) entry which is preliminary data.</text>
</comment>
<dbReference type="Pfam" id="PF04646">
    <property type="entry name" value="DUF604"/>
    <property type="match status" value="1"/>
</dbReference>
<reference evidence="2 3" key="1">
    <citation type="journal article" date="2021" name="Comput. Struct. Biotechnol. J.">
        <title>De novo genome assembly of the potent medicinal plant Rehmannia glutinosa using nanopore technology.</title>
        <authorList>
            <person name="Ma L."/>
            <person name="Dong C."/>
            <person name="Song C."/>
            <person name="Wang X."/>
            <person name="Zheng X."/>
            <person name="Niu Y."/>
            <person name="Chen S."/>
            <person name="Feng W."/>
        </authorList>
    </citation>
    <scope>NUCLEOTIDE SEQUENCE [LARGE SCALE GENOMIC DNA]</scope>
    <source>
        <strain evidence="2">DH-2019</strain>
    </source>
</reference>
<evidence type="ECO:0000313" key="2">
    <source>
        <dbReference type="EMBL" id="KAK6141539.1"/>
    </source>
</evidence>
<gene>
    <name evidence="2" type="ORF">DH2020_024716</name>
</gene>
<feature type="transmembrane region" description="Helical" evidence="1">
    <location>
        <begin position="12"/>
        <end position="30"/>
    </location>
</feature>
<proteinExistence type="predicted"/>
<dbReference type="Gene3D" id="3.90.550.50">
    <property type="match status" value="1"/>
</dbReference>
<dbReference type="PANTHER" id="PTHR10811">
    <property type="entry name" value="FRINGE-RELATED"/>
    <property type="match status" value="1"/>
</dbReference>
<dbReference type="EMBL" id="JABTTQ020000122">
    <property type="protein sequence ID" value="KAK6141539.1"/>
    <property type="molecule type" value="Genomic_DNA"/>
</dbReference>
<organism evidence="2 3">
    <name type="scientific">Rehmannia glutinosa</name>
    <name type="common">Chinese foxglove</name>
    <dbReference type="NCBI Taxonomy" id="99300"/>
    <lineage>
        <taxon>Eukaryota</taxon>
        <taxon>Viridiplantae</taxon>
        <taxon>Streptophyta</taxon>
        <taxon>Embryophyta</taxon>
        <taxon>Tracheophyta</taxon>
        <taxon>Spermatophyta</taxon>
        <taxon>Magnoliopsida</taxon>
        <taxon>eudicotyledons</taxon>
        <taxon>Gunneridae</taxon>
        <taxon>Pentapetalae</taxon>
        <taxon>asterids</taxon>
        <taxon>lamiids</taxon>
        <taxon>Lamiales</taxon>
        <taxon>Orobanchaceae</taxon>
        <taxon>Rehmannieae</taxon>
        <taxon>Rehmannia</taxon>
    </lineage>
</organism>
<keyword evidence="1" id="KW-0472">Membrane</keyword>
<dbReference type="InterPro" id="IPR006740">
    <property type="entry name" value="DUF604"/>
</dbReference>
<accession>A0ABR0W5D6</accession>
<keyword evidence="1" id="KW-0812">Transmembrane</keyword>
<dbReference type="Proteomes" id="UP001318860">
    <property type="component" value="Unassembled WGS sequence"/>
</dbReference>
<keyword evidence="1" id="KW-1133">Transmembrane helix</keyword>
<evidence type="ECO:0000313" key="3">
    <source>
        <dbReference type="Proteomes" id="UP001318860"/>
    </source>
</evidence>
<evidence type="ECO:0000256" key="1">
    <source>
        <dbReference type="SAM" id="Phobius"/>
    </source>
</evidence>
<name>A0ABR0W5D6_REHGL</name>
<keyword evidence="3" id="KW-1185">Reference proteome</keyword>